<proteinExistence type="predicted"/>
<protein>
    <submittedName>
        <fullName evidence="2">TIGR01244 family phosphatase</fullName>
    </submittedName>
</protein>
<name>A0A5B0X458_9GAMM</name>
<dbReference type="RefSeq" id="WP_149609583.1">
    <property type="nucleotide sequence ID" value="NZ_VTUX01000001.1"/>
</dbReference>
<evidence type="ECO:0000259" key="1">
    <source>
        <dbReference type="Pfam" id="PF04273"/>
    </source>
</evidence>
<reference evidence="2 3" key="1">
    <citation type="submission" date="2019-09" db="EMBL/GenBank/DDBJ databases">
        <authorList>
            <person name="Chen X.-Y."/>
        </authorList>
    </citation>
    <scope>NUCLEOTIDE SEQUENCE [LARGE SCALE GENOMIC DNA]</scope>
    <source>
        <strain evidence="2 3">NY5</strain>
    </source>
</reference>
<evidence type="ECO:0000313" key="3">
    <source>
        <dbReference type="Proteomes" id="UP000323708"/>
    </source>
</evidence>
<sequence>MNAYKLSESLAVCGQITPGAVADIAAAGYKVLINNRPDGEENGQPTSAEIAAAAEEAGLEYHYMPVTAMNFPGDHLQQMADLFDDEERPAFAFCRTGTRCTNLWVLSRESAEREQAAQLASKIGFDLSMAARAMS</sequence>
<organism evidence="2 3">
    <name type="scientific">Pseudohalioglobus sediminis</name>
    <dbReference type="NCBI Taxonomy" id="2606449"/>
    <lineage>
        <taxon>Bacteria</taxon>
        <taxon>Pseudomonadati</taxon>
        <taxon>Pseudomonadota</taxon>
        <taxon>Gammaproteobacteria</taxon>
        <taxon>Cellvibrionales</taxon>
        <taxon>Halieaceae</taxon>
        <taxon>Pseudohalioglobus</taxon>
    </lineage>
</organism>
<gene>
    <name evidence="2" type="ORF">F0M18_01350</name>
</gene>
<dbReference type="Proteomes" id="UP000323708">
    <property type="component" value="Unassembled WGS sequence"/>
</dbReference>
<comment type="caution">
    <text evidence="2">The sequence shown here is derived from an EMBL/GenBank/DDBJ whole genome shotgun (WGS) entry which is preliminary data.</text>
</comment>
<dbReference type="Pfam" id="PF04273">
    <property type="entry name" value="BLH_phosphatase"/>
    <property type="match status" value="1"/>
</dbReference>
<dbReference type="CDD" id="cd14503">
    <property type="entry name" value="PTP-bact"/>
    <property type="match status" value="1"/>
</dbReference>
<keyword evidence="3" id="KW-1185">Reference proteome</keyword>
<dbReference type="EMBL" id="VTUX01000001">
    <property type="protein sequence ID" value="KAA1194114.1"/>
    <property type="molecule type" value="Genomic_DNA"/>
</dbReference>
<evidence type="ECO:0000313" key="2">
    <source>
        <dbReference type="EMBL" id="KAA1194114.1"/>
    </source>
</evidence>
<accession>A0A5B0X458</accession>
<dbReference type="AlphaFoldDB" id="A0A5B0X458"/>
<feature type="domain" description="Beta-lactamase hydrolase-like protein phosphatase-like" evidence="1">
    <location>
        <begin position="6"/>
        <end position="108"/>
    </location>
</feature>
<dbReference type="NCBIfam" id="TIGR01244">
    <property type="entry name" value="TIGR01244 family sulfur transferase"/>
    <property type="match status" value="1"/>
</dbReference>
<dbReference type="InterPro" id="IPR029021">
    <property type="entry name" value="Prot-tyrosine_phosphatase-like"/>
</dbReference>
<dbReference type="GO" id="GO:0016787">
    <property type="term" value="F:hydrolase activity"/>
    <property type="evidence" value="ECO:0007669"/>
    <property type="project" value="InterPro"/>
</dbReference>
<dbReference type="InterPro" id="IPR005939">
    <property type="entry name" value="BLH_phosphatase-like"/>
</dbReference>
<dbReference type="Gene3D" id="3.90.190.10">
    <property type="entry name" value="Protein tyrosine phosphatase superfamily"/>
    <property type="match status" value="1"/>
</dbReference>